<sequence length="60" mass="6739">MSEPDEQPTVDRARAAARAELDKVFGEVLPQASSDERAPEPAESNPDAWYLDNRPPHHDR</sequence>
<dbReference type="OrthoDB" id="3700244at2"/>
<evidence type="ECO:0000313" key="3">
    <source>
        <dbReference type="Proteomes" id="UP000294911"/>
    </source>
</evidence>
<feature type="region of interest" description="Disordered" evidence="1">
    <location>
        <begin position="21"/>
        <end position="60"/>
    </location>
</feature>
<evidence type="ECO:0000256" key="1">
    <source>
        <dbReference type="SAM" id="MobiDB-lite"/>
    </source>
</evidence>
<protein>
    <submittedName>
        <fullName evidence="2">Uncharacterized protein</fullName>
    </submittedName>
</protein>
<gene>
    <name evidence="2" type="ORF">EV191_105103</name>
</gene>
<evidence type="ECO:0000313" key="2">
    <source>
        <dbReference type="EMBL" id="TCP53041.1"/>
    </source>
</evidence>
<proteinExistence type="predicted"/>
<comment type="caution">
    <text evidence="2">The sequence shown here is derived from an EMBL/GenBank/DDBJ whole genome shotgun (WGS) entry which is preliminary data.</text>
</comment>
<dbReference type="EMBL" id="SLXQ01000005">
    <property type="protein sequence ID" value="TCP53041.1"/>
    <property type="molecule type" value="Genomic_DNA"/>
</dbReference>
<reference evidence="2 3" key="1">
    <citation type="submission" date="2019-03" db="EMBL/GenBank/DDBJ databases">
        <title>Genomic Encyclopedia of Type Strains, Phase IV (KMG-IV): sequencing the most valuable type-strain genomes for metagenomic binning, comparative biology and taxonomic classification.</title>
        <authorList>
            <person name="Goeker M."/>
        </authorList>
    </citation>
    <scope>NUCLEOTIDE SEQUENCE [LARGE SCALE GENOMIC DNA]</scope>
    <source>
        <strain evidence="2 3">DSM 45765</strain>
    </source>
</reference>
<dbReference type="RefSeq" id="WP_132877492.1">
    <property type="nucleotide sequence ID" value="NZ_SLXQ01000005.1"/>
</dbReference>
<name>A0A4R2R0R9_9PSEU</name>
<keyword evidence="3" id="KW-1185">Reference proteome</keyword>
<dbReference type="Proteomes" id="UP000294911">
    <property type="component" value="Unassembled WGS sequence"/>
</dbReference>
<dbReference type="AlphaFoldDB" id="A0A4R2R0R9"/>
<organism evidence="2 3">
    <name type="scientific">Tamaricihabitans halophyticus</name>
    <dbReference type="NCBI Taxonomy" id="1262583"/>
    <lineage>
        <taxon>Bacteria</taxon>
        <taxon>Bacillati</taxon>
        <taxon>Actinomycetota</taxon>
        <taxon>Actinomycetes</taxon>
        <taxon>Pseudonocardiales</taxon>
        <taxon>Pseudonocardiaceae</taxon>
        <taxon>Tamaricihabitans</taxon>
    </lineage>
</organism>
<accession>A0A4R2R0R9</accession>